<sequence length="681" mass="77712">MEVAAYVDVFLSHEKSLKTDNLVDFVYDLIANPSGIYGSLVQSRSLTANFPQEYLTLLNDLETDYLLVAFCKPSIEVCADFSYDYQRLSRTYDRHFRRSSTRERNIKFSIFYNEQDMDPQFGVKTYPTVRLHKKGEPITKFTLFHGSPDYYDMIDFVEKQIGERDVYILPASGLDYIELENFHTGSEQSVDQIDDVHNAEEAEDYSDEDRPPEETEDDEVAAAGYEIFYTRAVNDSHIPKLNDTSFNTTLKQYDISVVFFFLPWDARSQAFSPSYAAAAKKLVEPDGSETTIGVLQVNCFDWEDVCAKENIKLYPTVRFYRKKQAPMDYRGVWDESSLMKTVKLLQASFPLKLTSDGEVVGFQEGKYPMTSILYTDVSVLGLFSIESSDYVSTFNAAARAMEGQFLFGYATGKVASDAAARLNVRVPSVVLIKRDDPLQSKVVFEGEYAEEAIIQFVKHSSLLQYGELTPLNFPTYFSKGQPFLIAFINKDNDEINSLITDIVKSAETDGMNFCWVDISVKVNRDILEAYTREDNDKSEITSAIVLVNHQKGATYTYKGELQKESLVSWIKACLSGSQEFTGKLETSEWKPRLEGYDFLAKIKEEAENDEGDDDKSSDPWEDSESTENDDDGDEGKSHEYQSETNPHNARFHDAFHAKKQSRLDQRRRIMQKPVHEAHTEL</sequence>
<feature type="compositionally biased region" description="Acidic residues" evidence="1">
    <location>
        <begin position="606"/>
        <end position="633"/>
    </location>
</feature>
<dbReference type="PANTHER" id="PTHR22699:SF1">
    <property type="entry name" value="THIOREDOXIN DOMAIN-CONTAINING PROTEIN 16"/>
    <property type="match status" value="1"/>
</dbReference>
<accession>A0A7D9DQX8</accession>
<protein>
    <submittedName>
        <fullName evidence="2">Thioredoxin domain-containing 16-like</fullName>
    </submittedName>
</protein>
<dbReference type="InterPro" id="IPR040090">
    <property type="entry name" value="TXNDC16"/>
</dbReference>
<name>A0A7D9DQX8_PARCT</name>
<dbReference type="Pfam" id="PF13848">
    <property type="entry name" value="Thioredoxin_6"/>
    <property type="match status" value="1"/>
</dbReference>
<evidence type="ECO:0000256" key="1">
    <source>
        <dbReference type="SAM" id="MobiDB-lite"/>
    </source>
</evidence>
<evidence type="ECO:0000313" key="3">
    <source>
        <dbReference type="Proteomes" id="UP001152795"/>
    </source>
</evidence>
<dbReference type="CDD" id="cd02981">
    <property type="entry name" value="PDI_b_family"/>
    <property type="match status" value="1"/>
</dbReference>
<dbReference type="CDD" id="cd02961">
    <property type="entry name" value="PDI_a_family"/>
    <property type="match status" value="1"/>
</dbReference>
<gene>
    <name evidence="2" type="ORF">PACLA_8A053424</name>
</gene>
<organism evidence="2 3">
    <name type="scientific">Paramuricea clavata</name>
    <name type="common">Red gorgonian</name>
    <name type="synonym">Violescent sea-whip</name>
    <dbReference type="NCBI Taxonomy" id="317549"/>
    <lineage>
        <taxon>Eukaryota</taxon>
        <taxon>Metazoa</taxon>
        <taxon>Cnidaria</taxon>
        <taxon>Anthozoa</taxon>
        <taxon>Octocorallia</taxon>
        <taxon>Malacalcyonacea</taxon>
        <taxon>Plexauridae</taxon>
        <taxon>Paramuricea</taxon>
    </lineage>
</organism>
<dbReference type="OrthoDB" id="427280at2759"/>
<dbReference type="EMBL" id="CACRXK020001973">
    <property type="protein sequence ID" value="CAB3992069.1"/>
    <property type="molecule type" value="Genomic_DNA"/>
</dbReference>
<dbReference type="InterPro" id="IPR036249">
    <property type="entry name" value="Thioredoxin-like_sf"/>
</dbReference>
<dbReference type="Pfam" id="PF00085">
    <property type="entry name" value="Thioredoxin"/>
    <property type="match status" value="1"/>
</dbReference>
<dbReference type="InterPro" id="IPR013766">
    <property type="entry name" value="Thioredoxin_domain"/>
</dbReference>
<evidence type="ECO:0000313" key="2">
    <source>
        <dbReference type="EMBL" id="CAB3992069.1"/>
    </source>
</evidence>
<reference evidence="2" key="1">
    <citation type="submission" date="2020-04" db="EMBL/GenBank/DDBJ databases">
        <authorList>
            <person name="Alioto T."/>
            <person name="Alioto T."/>
            <person name="Gomez Garrido J."/>
        </authorList>
    </citation>
    <scope>NUCLEOTIDE SEQUENCE</scope>
    <source>
        <strain evidence="2">A484AB</strain>
    </source>
</reference>
<dbReference type="Gene3D" id="3.40.30.10">
    <property type="entry name" value="Glutaredoxin"/>
    <property type="match status" value="4"/>
</dbReference>
<dbReference type="PANTHER" id="PTHR22699">
    <property type="entry name" value="THIOREDOXIN DOMAIN-CONTAINING PROTEIN 16"/>
    <property type="match status" value="1"/>
</dbReference>
<keyword evidence="3" id="KW-1185">Reference proteome</keyword>
<dbReference type="SUPFAM" id="SSF52833">
    <property type="entry name" value="Thioredoxin-like"/>
    <property type="match status" value="4"/>
</dbReference>
<proteinExistence type="predicted"/>
<dbReference type="Proteomes" id="UP001152795">
    <property type="component" value="Unassembled WGS sequence"/>
</dbReference>
<comment type="caution">
    <text evidence="2">The sequence shown here is derived from an EMBL/GenBank/DDBJ whole genome shotgun (WGS) entry which is preliminary data.</text>
</comment>
<dbReference type="AlphaFoldDB" id="A0A7D9DQX8"/>
<feature type="compositionally biased region" description="Basic and acidic residues" evidence="1">
    <location>
        <begin position="650"/>
        <end position="681"/>
    </location>
</feature>
<feature type="region of interest" description="Disordered" evidence="1">
    <location>
        <begin position="606"/>
        <end position="681"/>
    </location>
</feature>